<sequence length="96" mass="11173">MGRRVQRMSFVPKNFFFISMKKKKEYSEWNMLGMQIKWAGVARPIVHLIPNHWPSFPLRHGHMAHGQTSRTNRTHLPPPGISPAGHRLAHHAHRPN</sequence>
<feature type="compositionally biased region" description="Basic residues" evidence="1">
    <location>
        <begin position="87"/>
        <end position="96"/>
    </location>
</feature>
<evidence type="ECO:0000313" key="3">
    <source>
        <dbReference type="Proteomes" id="UP000000768"/>
    </source>
</evidence>
<evidence type="ECO:0000313" key="2">
    <source>
        <dbReference type="EMBL" id="OQU83586.1"/>
    </source>
</evidence>
<dbReference type="Gramene" id="OQU83586">
    <property type="protein sequence ID" value="OQU83586"/>
    <property type="gene ID" value="SORBI_3005G139750"/>
</dbReference>
<accession>A0A1Z5RJQ5</accession>
<keyword evidence="3" id="KW-1185">Reference proteome</keyword>
<dbReference type="InParanoid" id="A0A1Z5RJQ5"/>
<feature type="region of interest" description="Disordered" evidence="1">
    <location>
        <begin position="60"/>
        <end position="96"/>
    </location>
</feature>
<reference evidence="3" key="2">
    <citation type="journal article" date="2018" name="Plant J.">
        <title>The Sorghum bicolor reference genome: improved assembly, gene annotations, a transcriptome atlas, and signatures of genome organization.</title>
        <authorList>
            <person name="McCormick R.F."/>
            <person name="Truong S.K."/>
            <person name="Sreedasyam A."/>
            <person name="Jenkins J."/>
            <person name="Shu S."/>
            <person name="Sims D."/>
            <person name="Kennedy M."/>
            <person name="Amirebrahimi M."/>
            <person name="Weers B.D."/>
            <person name="McKinley B."/>
            <person name="Mattison A."/>
            <person name="Morishige D.T."/>
            <person name="Grimwood J."/>
            <person name="Schmutz J."/>
            <person name="Mullet J.E."/>
        </authorList>
    </citation>
    <scope>NUCLEOTIDE SEQUENCE [LARGE SCALE GENOMIC DNA]</scope>
    <source>
        <strain evidence="3">cv. BTx623</strain>
    </source>
</reference>
<reference evidence="2 3" key="1">
    <citation type="journal article" date="2009" name="Nature">
        <title>The Sorghum bicolor genome and the diversification of grasses.</title>
        <authorList>
            <person name="Paterson A.H."/>
            <person name="Bowers J.E."/>
            <person name="Bruggmann R."/>
            <person name="Dubchak I."/>
            <person name="Grimwood J."/>
            <person name="Gundlach H."/>
            <person name="Haberer G."/>
            <person name="Hellsten U."/>
            <person name="Mitros T."/>
            <person name="Poliakov A."/>
            <person name="Schmutz J."/>
            <person name="Spannagl M."/>
            <person name="Tang H."/>
            <person name="Wang X."/>
            <person name="Wicker T."/>
            <person name="Bharti A.K."/>
            <person name="Chapman J."/>
            <person name="Feltus F.A."/>
            <person name="Gowik U."/>
            <person name="Grigoriev I.V."/>
            <person name="Lyons E."/>
            <person name="Maher C.A."/>
            <person name="Martis M."/>
            <person name="Narechania A."/>
            <person name="Otillar R.P."/>
            <person name="Penning B.W."/>
            <person name="Salamov A.A."/>
            <person name="Wang Y."/>
            <person name="Zhang L."/>
            <person name="Carpita N.C."/>
            <person name="Freeling M."/>
            <person name="Gingle A.R."/>
            <person name="Hash C.T."/>
            <person name="Keller B."/>
            <person name="Klein P."/>
            <person name="Kresovich S."/>
            <person name="McCann M.C."/>
            <person name="Ming R."/>
            <person name="Peterson D.G."/>
            <person name="Mehboob-ur-Rahman"/>
            <person name="Ware D."/>
            <person name="Westhoff P."/>
            <person name="Mayer K.F."/>
            <person name="Messing J."/>
            <person name="Rokhsar D.S."/>
        </authorList>
    </citation>
    <scope>NUCLEOTIDE SEQUENCE [LARGE SCALE GENOMIC DNA]</scope>
    <source>
        <strain evidence="3">cv. BTx623</strain>
    </source>
</reference>
<proteinExistence type="predicted"/>
<name>A0A1Z5RJQ5_SORBI</name>
<dbReference type="AlphaFoldDB" id="A0A1Z5RJQ5"/>
<organism evidence="2 3">
    <name type="scientific">Sorghum bicolor</name>
    <name type="common">Sorghum</name>
    <name type="synonym">Sorghum vulgare</name>
    <dbReference type="NCBI Taxonomy" id="4558"/>
    <lineage>
        <taxon>Eukaryota</taxon>
        <taxon>Viridiplantae</taxon>
        <taxon>Streptophyta</taxon>
        <taxon>Embryophyta</taxon>
        <taxon>Tracheophyta</taxon>
        <taxon>Spermatophyta</taxon>
        <taxon>Magnoliopsida</taxon>
        <taxon>Liliopsida</taxon>
        <taxon>Poales</taxon>
        <taxon>Poaceae</taxon>
        <taxon>PACMAD clade</taxon>
        <taxon>Panicoideae</taxon>
        <taxon>Andropogonodae</taxon>
        <taxon>Andropogoneae</taxon>
        <taxon>Sorghinae</taxon>
        <taxon>Sorghum</taxon>
    </lineage>
</organism>
<evidence type="ECO:0000256" key="1">
    <source>
        <dbReference type="SAM" id="MobiDB-lite"/>
    </source>
</evidence>
<dbReference type="EMBL" id="CM000764">
    <property type="protein sequence ID" value="OQU83586.1"/>
    <property type="molecule type" value="Genomic_DNA"/>
</dbReference>
<gene>
    <name evidence="2" type="ORF">SORBI_3005G139750</name>
</gene>
<dbReference type="Proteomes" id="UP000000768">
    <property type="component" value="Chromosome 5"/>
</dbReference>
<protein>
    <submittedName>
        <fullName evidence="2">Uncharacterized protein</fullName>
    </submittedName>
</protein>